<name>A0A5M3VTA3_9ACTN</name>
<dbReference type="InterPro" id="IPR050166">
    <property type="entry name" value="ABC_transporter_ATP-bind"/>
</dbReference>
<dbReference type="PANTHER" id="PTHR42788">
    <property type="entry name" value="TAURINE IMPORT ATP-BINDING PROTEIN-RELATED"/>
    <property type="match status" value="1"/>
</dbReference>
<dbReference type="GO" id="GO:0016887">
    <property type="term" value="F:ATP hydrolysis activity"/>
    <property type="evidence" value="ECO:0007669"/>
    <property type="project" value="InterPro"/>
</dbReference>
<dbReference type="SMART" id="SM00382">
    <property type="entry name" value="AAA"/>
    <property type="match status" value="1"/>
</dbReference>
<dbReference type="Proteomes" id="UP000334990">
    <property type="component" value="Unassembled WGS sequence"/>
</dbReference>
<evidence type="ECO:0000313" key="6">
    <source>
        <dbReference type="Proteomes" id="UP000334990"/>
    </source>
</evidence>
<dbReference type="Pfam" id="PF00005">
    <property type="entry name" value="ABC_tran"/>
    <property type="match status" value="1"/>
</dbReference>
<accession>A0A5M3VTA3</accession>
<evidence type="ECO:0000256" key="2">
    <source>
        <dbReference type="ARBA" id="ARBA00022741"/>
    </source>
</evidence>
<proteinExistence type="predicted"/>
<sequence>MPSPGAEAFEVLGVTKSFRGRPALGPVDLVVESGEFVTLVGPSGCGKSTLLGLVAGFAGPDEGSVRAFGEPVAGPDPSRGVVFQQPRLFPWLSVAANVAFVLRSLPKATRRERVAFTRERMQDEVRALWQRTGTTVLFVTHSVDEAVYLGTRVVALSGSPGVIVLDERSKLPALEHPRADPGFAEMRERPTEVVKAAAQARNGPITS</sequence>
<dbReference type="InterPro" id="IPR003439">
    <property type="entry name" value="ABC_transporter-like_ATP-bd"/>
</dbReference>
<evidence type="ECO:0000313" key="5">
    <source>
        <dbReference type="EMBL" id="GER98891.1"/>
    </source>
</evidence>
<comment type="caution">
    <text evidence="5">The sequence shown here is derived from an EMBL/GenBank/DDBJ whole genome shotgun (WGS) entry which is preliminary data.</text>
</comment>
<dbReference type="RefSeq" id="WP_155335330.1">
    <property type="nucleotide sequence ID" value="NZ_BAAABN010000042.1"/>
</dbReference>
<dbReference type="OrthoDB" id="3514167at2"/>
<dbReference type="GO" id="GO:0005524">
    <property type="term" value="F:ATP binding"/>
    <property type="evidence" value="ECO:0007669"/>
    <property type="project" value="UniProtKB-KW"/>
</dbReference>
<dbReference type="SUPFAM" id="SSF52540">
    <property type="entry name" value="P-loop containing nucleoside triphosphate hydrolases"/>
    <property type="match status" value="1"/>
</dbReference>
<protein>
    <submittedName>
        <fullName evidence="5">ATP-binding protein</fullName>
    </submittedName>
</protein>
<keyword evidence="6" id="KW-1185">Reference proteome</keyword>
<keyword evidence="2" id="KW-0547">Nucleotide-binding</keyword>
<gene>
    <name evidence="5" type="ORF">Acor_09550</name>
</gene>
<dbReference type="InterPro" id="IPR027417">
    <property type="entry name" value="P-loop_NTPase"/>
</dbReference>
<evidence type="ECO:0000259" key="4">
    <source>
        <dbReference type="PROSITE" id="PS50893"/>
    </source>
</evidence>
<evidence type="ECO:0000256" key="1">
    <source>
        <dbReference type="ARBA" id="ARBA00022448"/>
    </source>
</evidence>
<feature type="domain" description="ABC transporter" evidence="4">
    <location>
        <begin position="9"/>
        <end position="183"/>
    </location>
</feature>
<dbReference type="AlphaFoldDB" id="A0A5M3VTA3"/>
<keyword evidence="3 5" id="KW-0067">ATP-binding</keyword>
<dbReference type="EMBL" id="BLAD01000038">
    <property type="protein sequence ID" value="GER98891.1"/>
    <property type="molecule type" value="Genomic_DNA"/>
</dbReference>
<organism evidence="5 6">
    <name type="scientific">Acrocarpospora corrugata</name>
    <dbReference type="NCBI Taxonomy" id="35763"/>
    <lineage>
        <taxon>Bacteria</taxon>
        <taxon>Bacillati</taxon>
        <taxon>Actinomycetota</taxon>
        <taxon>Actinomycetes</taxon>
        <taxon>Streptosporangiales</taxon>
        <taxon>Streptosporangiaceae</taxon>
        <taxon>Acrocarpospora</taxon>
    </lineage>
</organism>
<dbReference type="PROSITE" id="PS50893">
    <property type="entry name" value="ABC_TRANSPORTER_2"/>
    <property type="match status" value="1"/>
</dbReference>
<reference evidence="5 6" key="1">
    <citation type="submission" date="2019-10" db="EMBL/GenBank/DDBJ databases">
        <title>Whole genome shotgun sequence of Acrocarpospora corrugata NBRC 13972.</title>
        <authorList>
            <person name="Ichikawa N."/>
            <person name="Kimura A."/>
            <person name="Kitahashi Y."/>
            <person name="Komaki H."/>
            <person name="Oguchi A."/>
        </authorList>
    </citation>
    <scope>NUCLEOTIDE SEQUENCE [LARGE SCALE GENOMIC DNA]</scope>
    <source>
        <strain evidence="5 6">NBRC 13972</strain>
    </source>
</reference>
<dbReference type="InterPro" id="IPR003593">
    <property type="entry name" value="AAA+_ATPase"/>
</dbReference>
<dbReference type="Gene3D" id="3.40.50.300">
    <property type="entry name" value="P-loop containing nucleotide triphosphate hydrolases"/>
    <property type="match status" value="2"/>
</dbReference>
<evidence type="ECO:0000256" key="3">
    <source>
        <dbReference type="ARBA" id="ARBA00022840"/>
    </source>
</evidence>
<keyword evidence="1" id="KW-0813">Transport</keyword>
<dbReference type="PANTHER" id="PTHR42788:SF13">
    <property type="entry name" value="ALIPHATIC SULFONATES IMPORT ATP-BINDING PROTEIN SSUB"/>
    <property type="match status" value="1"/>
</dbReference>